<sequence length="131" mass="14784">MNLDSYDKCALYIKRFAEQWKTLGYSCWTITEKKTGQVIGWGGIVIDEDDPHWGPELIYYIAPEKSGLGYASELANFATSYATNVIGLSKIVAFAHPENVASNKILERVGFKLVRYLDDMSRNLYEFNAGT</sequence>
<keyword evidence="2" id="KW-0808">Transferase</keyword>
<accession>A0A1A8TGQ5</accession>
<dbReference type="InterPro" id="IPR051531">
    <property type="entry name" value="N-acetyltransferase"/>
</dbReference>
<organism evidence="2 3">
    <name type="scientific">Marinomonas spartinae</name>
    <dbReference type="NCBI Taxonomy" id="1792290"/>
    <lineage>
        <taxon>Bacteria</taxon>
        <taxon>Pseudomonadati</taxon>
        <taxon>Pseudomonadota</taxon>
        <taxon>Gammaproteobacteria</taxon>
        <taxon>Oceanospirillales</taxon>
        <taxon>Oceanospirillaceae</taxon>
        <taxon>Marinomonas</taxon>
    </lineage>
</organism>
<evidence type="ECO:0000313" key="2">
    <source>
        <dbReference type="EMBL" id="SBS31198.1"/>
    </source>
</evidence>
<dbReference type="GO" id="GO:0016747">
    <property type="term" value="F:acyltransferase activity, transferring groups other than amino-acyl groups"/>
    <property type="evidence" value="ECO:0007669"/>
    <property type="project" value="InterPro"/>
</dbReference>
<dbReference type="STRING" id="1792290.MSP8886_02018"/>
<dbReference type="PANTHER" id="PTHR43792">
    <property type="entry name" value="GNAT FAMILY, PUTATIVE (AFU_ORTHOLOGUE AFUA_3G00765)-RELATED-RELATED"/>
    <property type="match status" value="1"/>
</dbReference>
<dbReference type="Pfam" id="PF13302">
    <property type="entry name" value="Acetyltransf_3"/>
    <property type="match status" value="1"/>
</dbReference>
<gene>
    <name evidence="2" type="ORF">MSP8886_02018</name>
</gene>
<dbReference type="EMBL" id="FLOB01000004">
    <property type="protein sequence ID" value="SBS31198.1"/>
    <property type="molecule type" value="Genomic_DNA"/>
</dbReference>
<feature type="domain" description="N-acetyltransferase" evidence="1">
    <location>
        <begin position="1"/>
        <end position="130"/>
    </location>
</feature>
<reference evidence="2 3" key="1">
    <citation type="submission" date="2016-06" db="EMBL/GenBank/DDBJ databases">
        <authorList>
            <person name="Kjaerup R.B."/>
            <person name="Dalgaard T.S."/>
            <person name="Juul-Madsen H.R."/>
        </authorList>
    </citation>
    <scope>NUCLEOTIDE SEQUENCE [LARGE SCALE GENOMIC DNA]</scope>
    <source>
        <strain evidence="2 3">CECT 8886</strain>
    </source>
</reference>
<proteinExistence type="predicted"/>
<evidence type="ECO:0000313" key="3">
    <source>
        <dbReference type="Proteomes" id="UP000092544"/>
    </source>
</evidence>
<keyword evidence="3" id="KW-1185">Reference proteome</keyword>
<dbReference type="Proteomes" id="UP000092544">
    <property type="component" value="Unassembled WGS sequence"/>
</dbReference>
<name>A0A1A8TGQ5_9GAMM</name>
<dbReference type="InterPro" id="IPR000182">
    <property type="entry name" value="GNAT_dom"/>
</dbReference>
<evidence type="ECO:0000259" key="1">
    <source>
        <dbReference type="PROSITE" id="PS51186"/>
    </source>
</evidence>
<protein>
    <submittedName>
        <fullName evidence="2">Acetyltransferase (GNAT) family protein</fullName>
    </submittedName>
</protein>
<dbReference type="Gene3D" id="3.40.630.30">
    <property type="match status" value="1"/>
</dbReference>
<dbReference type="InterPro" id="IPR016181">
    <property type="entry name" value="Acyl_CoA_acyltransferase"/>
</dbReference>
<dbReference type="PANTHER" id="PTHR43792:SF1">
    <property type="entry name" value="N-ACETYLTRANSFERASE DOMAIN-CONTAINING PROTEIN"/>
    <property type="match status" value="1"/>
</dbReference>
<dbReference type="AlphaFoldDB" id="A0A1A8TGQ5"/>
<dbReference type="PROSITE" id="PS51186">
    <property type="entry name" value="GNAT"/>
    <property type="match status" value="1"/>
</dbReference>
<dbReference type="SUPFAM" id="SSF55729">
    <property type="entry name" value="Acyl-CoA N-acyltransferases (Nat)"/>
    <property type="match status" value="1"/>
</dbReference>